<sequence length="87" mass="9793">MGKDWEYESWSLMTSEDVQEEAFSHMMMGLGGDSSVDQLYRQVVEAFFAGLGGASWGSLRARSAYRIDADASNHSRIIDEQLHFIGR</sequence>
<reference evidence="1 2" key="1">
    <citation type="journal article" date="2016" name="Front. Microbiol.">
        <title>Genomic Resource of Rice Seed Associated Bacteria.</title>
        <authorList>
            <person name="Midha S."/>
            <person name="Bansal K."/>
            <person name="Sharma S."/>
            <person name="Kumar N."/>
            <person name="Patil P.P."/>
            <person name="Chaudhry V."/>
            <person name="Patil P.B."/>
        </authorList>
    </citation>
    <scope>NUCLEOTIDE SEQUENCE [LARGE SCALE GENOMIC DNA]</scope>
    <source>
        <strain evidence="1 2">NS319</strain>
    </source>
</reference>
<dbReference type="Proteomes" id="UP000072867">
    <property type="component" value="Unassembled WGS sequence"/>
</dbReference>
<evidence type="ECO:0000313" key="2">
    <source>
        <dbReference type="Proteomes" id="UP000072867"/>
    </source>
</evidence>
<organism evidence="1 2">
    <name type="scientific">Sphingomonas sanguinis</name>
    <dbReference type="NCBI Taxonomy" id="33051"/>
    <lineage>
        <taxon>Bacteria</taxon>
        <taxon>Pseudomonadati</taxon>
        <taxon>Pseudomonadota</taxon>
        <taxon>Alphaproteobacteria</taxon>
        <taxon>Sphingomonadales</taxon>
        <taxon>Sphingomonadaceae</taxon>
        <taxon>Sphingomonas</taxon>
    </lineage>
</organism>
<dbReference type="EMBL" id="LDTD01000021">
    <property type="protein sequence ID" value="KTT73125.1"/>
    <property type="molecule type" value="Genomic_DNA"/>
</dbReference>
<comment type="caution">
    <text evidence="1">The sequence shown here is derived from an EMBL/GenBank/DDBJ whole genome shotgun (WGS) entry which is preliminary data.</text>
</comment>
<dbReference type="PATRIC" id="fig|33051.3.peg.1494"/>
<accession>A0A147I4E0</accession>
<gene>
    <name evidence="1" type="ORF">NS319_03595</name>
</gene>
<name>A0A147I4E0_9SPHN</name>
<evidence type="ECO:0000313" key="1">
    <source>
        <dbReference type="EMBL" id="KTT73125.1"/>
    </source>
</evidence>
<protein>
    <submittedName>
        <fullName evidence="1">Uncharacterized protein</fullName>
    </submittedName>
</protein>
<dbReference type="AlphaFoldDB" id="A0A147I4E0"/>
<proteinExistence type="predicted"/>